<evidence type="ECO:0000256" key="2">
    <source>
        <dbReference type="ARBA" id="ARBA00022737"/>
    </source>
</evidence>
<evidence type="ECO:0000313" key="5">
    <source>
        <dbReference type="EMBL" id="RIB01843.1"/>
    </source>
</evidence>
<dbReference type="PROSITE" id="PS50896">
    <property type="entry name" value="LISH"/>
    <property type="match status" value="1"/>
</dbReference>
<dbReference type="InterPro" id="IPR008979">
    <property type="entry name" value="Galactose-bd-like_sf"/>
</dbReference>
<dbReference type="PANTHER" id="PTHR15526">
    <property type="entry name" value="MUSKELIN"/>
    <property type="match status" value="1"/>
</dbReference>
<dbReference type="Pfam" id="PF06588">
    <property type="entry name" value="Muskelin_N"/>
    <property type="match status" value="1"/>
</dbReference>
<sequence length="717" mass="84160">MLSIKKHHLEHSVKLSYEIYSCSSYTAPYQPRNIMEDKPSDQSSRWSSKSNDQMQYVLIKLDSMAIVHSITFGKYHKEHICNLKQFKVYGGLTPNNMIELLHSGLRNNSRSETFRLKHRTNQVLLPCQYIKIAPLAAYSPDFNFSIWYIELKGIQSPEIVQQVYLDYIKFRENEAIRLCLKHFRQRNYLDAFNALQSKTKTLLEDPFITELYEQIVSNGDFQMAEDTMINAAEKGLFEEYIRNCPHNYFWKKIEATDACGDSPCTRGGHQMCIDVEAGQIYLLGGWDGNNNLADFWSYDINTKKWNRISHNTREQGGPGPRSNHKICLDHIMKRIYVFGRFIGRGSRANANFNSDFYSYDIINNKWIKLCDNTALVGGPSLIYDHQMCIDSEAQMIYVFGGRTVHPDTEPFTYSGLYSYNIRSDEWKLIRSNDESNSDYVPLKSRIGHSMLLDQNEKLLFIIGGDRDNTFLNDFLIYDIKAGLVHELIADYATHEDHDSVFTQRTTFDMDTQEFYVLSGLKDKRDKRSQAIKNSFWVYDLRLDKWTKIYQSEVYGTQYWESDETIEPRPRYAHQMIYDNVHKVQYVFGGRAVETDVLKQQRLDDFWELHLVRPKSEDLLRRIQFQIRKQKFREMCYEGDTVKALKYLQVQLGQVVDHSIEAESTEFRELTSYLFHKVEDKASSSFNLRTELFENLLEFFPNTMKQPKDNLIDLVKIE</sequence>
<keyword evidence="6" id="KW-1185">Reference proteome</keyword>
<dbReference type="Pfam" id="PF24981">
    <property type="entry name" value="Beta-prop_ATRN-LZTR1"/>
    <property type="match status" value="1"/>
</dbReference>
<organism evidence="5 6">
    <name type="scientific">Gigaspora rosea</name>
    <dbReference type="NCBI Taxonomy" id="44941"/>
    <lineage>
        <taxon>Eukaryota</taxon>
        <taxon>Fungi</taxon>
        <taxon>Fungi incertae sedis</taxon>
        <taxon>Mucoromycota</taxon>
        <taxon>Glomeromycotina</taxon>
        <taxon>Glomeromycetes</taxon>
        <taxon>Diversisporales</taxon>
        <taxon>Gigasporaceae</taxon>
        <taxon>Gigaspora</taxon>
    </lineage>
</organism>
<dbReference type="STRING" id="44941.A0A397U332"/>
<dbReference type="EMBL" id="QKWP01002913">
    <property type="protein sequence ID" value="RIB01843.1"/>
    <property type="molecule type" value="Genomic_DNA"/>
</dbReference>
<dbReference type="PANTHER" id="PTHR15526:SF5">
    <property type="entry name" value="MUSKELIN"/>
    <property type="match status" value="1"/>
</dbReference>
<feature type="domain" description="Muskelin N-terminal" evidence="3">
    <location>
        <begin position="14"/>
        <end position="206"/>
    </location>
</feature>
<dbReference type="SUPFAM" id="SSF49785">
    <property type="entry name" value="Galactose-binding domain-like"/>
    <property type="match status" value="1"/>
</dbReference>
<keyword evidence="2" id="KW-0677">Repeat</keyword>
<dbReference type="AlphaFoldDB" id="A0A397U332"/>
<protein>
    <submittedName>
        <fullName evidence="5">Muskelin N-terminus-domain-containing protein</fullName>
    </submittedName>
</protein>
<dbReference type="SUPFAM" id="SSF117281">
    <property type="entry name" value="Kelch motif"/>
    <property type="match status" value="2"/>
</dbReference>
<dbReference type="GO" id="GO:0005737">
    <property type="term" value="C:cytoplasm"/>
    <property type="evidence" value="ECO:0007669"/>
    <property type="project" value="TreeGrafter"/>
</dbReference>
<proteinExistence type="predicted"/>
<evidence type="ECO:0000313" key="6">
    <source>
        <dbReference type="Proteomes" id="UP000266673"/>
    </source>
</evidence>
<comment type="caution">
    <text evidence="5">The sequence shown here is derived from an EMBL/GenBank/DDBJ whole genome shotgun (WGS) entry which is preliminary data.</text>
</comment>
<dbReference type="InterPro" id="IPR006594">
    <property type="entry name" value="LisH"/>
</dbReference>
<dbReference type="InterPro" id="IPR056737">
    <property type="entry name" value="Beta-prop_ATRN-MKLN-like"/>
</dbReference>
<keyword evidence="1" id="KW-0880">Kelch repeat</keyword>
<feature type="domain" description="Attractin/MKLN-like beta-propeller" evidence="4">
    <location>
        <begin position="246"/>
        <end position="480"/>
    </location>
</feature>
<dbReference type="Gene3D" id="2.120.10.80">
    <property type="entry name" value="Kelch-type beta propeller"/>
    <property type="match status" value="2"/>
</dbReference>
<evidence type="ECO:0000259" key="4">
    <source>
        <dbReference type="Pfam" id="PF24981"/>
    </source>
</evidence>
<dbReference type="Proteomes" id="UP000266673">
    <property type="component" value="Unassembled WGS sequence"/>
</dbReference>
<dbReference type="InterPro" id="IPR010565">
    <property type="entry name" value="Muskelin_N"/>
</dbReference>
<dbReference type="InterPro" id="IPR052456">
    <property type="entry name" value="CTLH_complex_component"/>
</dbReference>
<dbReference type="OrthoDB" id="10052615at2759"/>
<evidence type="ECO:0000256" key="1">
    <source>
        <dbReference type="ARBA" id="ARBA00022441"/>
    </source>
</evidence>
<evidence type="ECO:0000259" key="3">
    <source>
        <dbReference type="Pfam" id="PF06588"/>
    </source>
</evidence>
<reference evidence="5 6" key="1">
    <citation type="submission" date="2018-06" db="EMBL/GenBank/DDBJ databases">
        <title>Comparative genomics reveals the genomic features of Rhizophagus irregularis, R. cerebriforme, R. diaphanum and Gigaspora rosea, and their symbiotic lifestyle signature.</title>
        <authorList>
            <person name="Morin E."/>
            <person name="San Clemente H."/>
            <person name="Chen E.C.H."/>
            <person name="De La Providencia I."/>
            <person name="Hainaut M."/>
            <person name="Kuo A."/>
            <person name="Kohler A."/>
            <person name="Murat C."/>
            <person name="Tang N."/>
            <person name="Roy S."/>
            <person name="Loubradou J."/>
            <person name="Henrissat B."/>
            <person name="Grigoriev I.V."/>
            <person name="Corradi N."/>
            <person name="Roux C."/>
            <person name="Martin F.M."/>
        </authorList>
    </citation>
    <scope>NUCLEOTIDE SEQUENCE [LARGE SCALE GENOMIC DNA]</scope>
    <source>
        <strain evidence="5 6">DAOM 194757</strain>
    </source>
</reference>
<name>A0A397U332_9GLOM</name>
<dbReference type="Gene3D" id="2.60.120.260">
    <property type="entry name" value="Galactose-binding domain-like"/>
    <property type="match status" value="1"/>
</dbReference>
<accession>A0A397U332</accession>
<gene>
    <name evidence="5" type="ORF">C2G38_2133627</name>
</gene>
<dbReference type="InterPro" id="IPR015915">
    <property type="entry name" value="Kelch-typ_b-propeller"/>
</dbReference>